<comment type="caution">
    <text evidence="14">The sequence shown here is derived from an EMBL/GenBank/DDBJ whole genome shotgun (WGS) entry which is preliminary data.</text>
</comment>
<proteinExistence type="inferred from homology"/>
<dbReference type="SUPFAM" id="SSF52156">
    <property type="entry name" value="Initiation factor IF2/eIF5b, domain 3"/>
    <property type="match status" value="1"/>
</dbReference>
<name>A0ABR4MNJ2_9PEZI</name>
<dbReference type="SUPFAM" id="SSF50447">
    <property type="entry name" value="Translation proteins"/>
    <property type="match status" value="2"/>
</dbReference>
<feature type="compositionally biased region" description="Polar residues" evidence="12">
    <location>
        <begin position="460"/>
        <end position="481"/>
    </location>
</feature>
<feature type="region of interest" description="Disordered" evidence="12">
    <location>
        <begin position="386"/>
        <end position="420"/>
    </location>
</feature>
<feature type="compositionally biased region" description="Polar residues" evidence="12">
    <location>
        <begin position="489"/>
        <end position="498"/>
    </location>
</feature>
<dbReference type="InterPro" id="IPR053905">
    <property type="entry name" value="EF-G-like_DII"/>
</dbReference>
<keyword evidence="5" id="KW-0648">Protein biosynthesis</keyword>
<dbReference type="Pfam" id="PF00009">
    <property type="entry name" value="GTP_EFTU"/>
    <property type="match status" value="1"/>
</dbReference>
<evidence type="ECO:0000256" key="9">
    <source>
        <dbReference type="ARBA" id="ARBA00025162"/>
    </source>
</evidence>
<reference evidence="14 15" key="1">
    <citation type="submission" date="2020-05" db="EMBL/GenBank/DDBJ databases">
        <title>Ceratocystis lukuohia genome.</title>
        <authorList>
            <person name="Harrington T.C."/>
            <person name="Kim K."/>
            <person name="Mayers C.G."/>
        </authorList>
    </citation>
    <scope>NUCLEOTIDE SEQUENCE [LARGE SCALE GENOMIC DNA]</scope>
    <source>
        <strain evidence="14 15">C4212</strain>
    </source>
</reference>
<feature type="region of interest" description="Disordered" evidence="12">
    <location>
        <begin position="544"/>
        <end position="741"/>
    </location>
</feature>
<dbReference type="HAMAP" id="MF_00100_B">
    <property type="entry name" value="IF_2_B"/>
    <property type="match status" value="1"/>
</dbReference>
<feature type="coiled-coil region" evidence="11">
    <location>
        <begin position="189"/>
        <end position="311"/>
    </location>
</feature>
<sequence length="1391" mass="152023">MLRSSLAKVQSFPKAPRPVQCFRQFSSSGGDEELLLPYEIEARKRLRSNTAAPASAVSSEPSVHLPTQTSPVPPIPTPKAESARQNNSRPSVGLSEQINTTIVPQPQPETLPVTPTLDTTESITASLNLESTAIPATNTLILNASIALESRIHSKKPAGFTIRKASNDDEFLLPYEIAARKRIKAAEEKATAEAARAKAIAEVEAANNAKAAAEAKERAEAKALAQEKERAALRQAAEAKVTNEAMAAKLMEEIAKQKVKSAEEQAMAEARKAEQRATAAQENARATSLALAEAKARAAAEAKLIAEARARVQARTPPTSATEVESRRLSATGTMPLPIRAAFPAATASTFAATQKPLFSIGRKSVDDEFLLPHELAARDRLRKAQIPGSSSALPSTPVPDPTSAPQSSGQTASTPEKTLESLSILPKSSFTIRKSTPEDDFLLPGEMAARGRLRKANAAASSSDIGTPSPKLPSSPNFRASRSDVETFLSTKASTQKSDSEQAARLASHLASMSKNASSKLEEGQDPQSQISRFSNLINNMHSQRQKTESNDSGNGNKREITSGQGLGSWGLLMRKRGREQGKSQSRGGQDKNQHQELRENTHHQSNERRRPDARAQSRGSPVNHAQGRTADLPKNYAYKETNSVPETSSQRKGDRVNKSGTNLEALGIVVDTSLPPDDSPEAQIQDPRKKGRKGRHNSAEEDEEDRKHDRPAKKNKKKRSDMENDRHGRQLHDEDPDAKAWSAEDEWLFEERRRRKAERKAEKEAAKKAALEAEANKVKTIYLPEFISVSALSQALSVKIQEFLDILLEYGFEDMTEDTIMTGETAALIAQEFGLEAEVDDGQARDVRARPPPEDISALPPRAPVVTIMGHVDHGKTTLLDWLRQSSIAAQEHGGITQHIGAFVVKMKSGKQITFLDTPGHAAFLSMRKRGANATDIIILVVAADDSVKPQTLEALKHAREAQVPIIVAITKCDKPDARIDVVKNDLSRHEIEIEDYGGDVQVVPVSGKTGQGMDLLEENIITLAEMLDMRAELDGMVEGWVLEANIKSVGKAATVLVKRGTLRVGDCIVAGHTWARVRALRDEAGQELKEAGPGTPVEILGWRDLPQAGDQIIQAPDEAKARTAVNYRMEMREREEGQSQLAESERKKKEALVAEEAKKAADENGEDAGEEEKGPQIVNFIVRGDVVGSVEAVSATILEIGNHEVQPRILRQGAGNISESDVEYAAISGSIIISFNNPSLGHIKRLASEQGVRIVEHSVIYTVADDVKTILSKKLDDKITYRVIGEAEVSKVFSINVKRRIYRNIAGCKVRNGIFKRNDLVRIFRKKELLYEDCPQTIGKMSELKHGKRDVMEMRVGTECGVSFEDFQDFEAGDIIQTCEEVRTKRSL</sequence>
<keyword evidence="11" id="KW-0175">Coiled coil</keyword>
<dbReference type="PANTHER" id="PTHR43381">
    <property type="entry name" value="TRANSLATION INITIATION FACTOR IF-2-RELATED"/>
    <property type="match status" value="1"/>
</dbReference>
<evidence type="ECO:0000256" key="3">
    <source>
        <dbReference type="ARBA" id="ARBA00022540"/>
    </source>
</evidence>
<keyword evidence="7" id="KW-0496">Mitochondrion</keyword>
<keyword evidence="8" id="KW-0342">GTP-binding</keyword>
<evidence type="ECO:0000256" key="8">
    <source>
        <dbReference type="ARBA" id="ARBA00023134"/>
    </source>
</evidence>
<evidence type="ECO:0000256" key="5">
    <source>
        <dbReference type="ARBA" id="ARBA00022917"/>
    </source>
</evidence>
<dbReference type="EMBL" id="JABSNW010000002">
    <property type="protein sequence ID" value="KAL2889859.1"/>
    <property type="molecule type" value="Genomic_DNA"/>
</dbReference>
<evidence type="ECO:0000256" key="4">
    <source>
        <dbReference type="ARBA" id="ARBA00022741"/>
    </source>
</evidence>
<feature type="compositionally biased region" description="Basic and acidic residues" evidence="12">
    <location>
        <begin position="722"/>
        <end position="735"/>
    </location>
</feature>
<dbReference type="CDD" id="cd03692">
    <property type="entry name" value="mtIF2_IVc"/>
    <property type="match status" value="1"/>
</dbReference>
<dbReference type="InterPro" id="IPR000795">
    <property type="entry name" value="T_Tr_GTP-bd_dom"/>
</dbReference>
<dbReference type="Gene3D" id="3.40.50.10050">
    <property type="entry name" value="Translation initiation factor IF- 2, domain 3"/>
    <property type="match status" value="1"/>
</dbReference>
<feature type="region of interest" description="Disordered" evidence="12">
    <location>
        <begin position="1135"/>
        <end position="1175"/>
    </location>
</feature>
<dbReference type="Gene3D" id="3.40.50.300">
    <property type="entry name" value="P-loop containing nucleotide triphosphate hydrolases"/>
    <property type="match status" value="1"/>
</dbReference>
<comment type="subcellular location">
    <subcellularLocation>
        <location evidence="1">Mitochondrion</location>
    </subcellularLocation>
</comment>
<dbReference type="InterPro" id="IPR000178">
    <property type="entry name" value="TF_IF2_bacterial-like"/>
</dbReference>
<evidence type="ECO:0000256" key="2">
    <source>
        <dbReference type="ARBA" id="ARBA00007733"/>
    </source>
</evidence>
<evidence type="ECO:0000313" key="15">
    <source>
        <dbReference type="Proteomes" id="UP001610728"/>
    </source>
</evidence>
<dbReference type="NCBIfam" id="TIGR00487">
    <property type="entry name" value="IF-2"/>
    <property type="match status" value="1"/>
</dbReference>
<organism evidence="14 15">
    <name type="scientific">Ceratocystis lukuohia</name>
    <dbReference type="NCBI Taxonomy" id="2019550"/>
    <lineage>
        <taxon>Eukaryota</taxon>
        <taxon>Fungi</taxon>
        <taxon>Dikarya</taxon>
        <taxon>Ascomycota</taxon>
        <taxon>Pezizomycotina</taxon>
        <taxon>Sordariomycetes</taxon>
        <taxon>Hypocreomycetidae</taxon>
        <taxon>Microascales</taxon>
        <taxon>Ceratocystidaceae</taxon>
        <taxon>Ceratocystis</taxon>
    </lineage>
</organism>
<dbReference type="PROSITE" id="PS01176">
    <property type="entry name" value="IF2"/>
    <property type="match status" value="1"/>
</dbReference>
<feature type="compositionally biased region" description="Polar residues" evidence="12">
    <location>
        <begin position="404"/>
        <end position="417"/>
    </location>
</feature>
<dbReference type="NCBIfam" id="TIGR00231">
    <property type="entry name" value="small_GTP"/>
    <property type="match status" value="1"/>
</dbReference>
<dbReference type="Pfam" id="PF11987">
    <property type="entry name" value="IF-2"/>
    <property type="match status" value="1"/>
</dbReference>
<accession>A0ABR4MNJ2</accession>
<dbReference type="RefSeq" id="XP_070861039.1">
    <property type="nucleotide sequence ID" value="XM_071006286.1"/>
</dbReference>
<evidence type="ECO:0000256" key="1">
    <source>
        <dbReference type="ARBA" id="ARBA00004173"/>
    </source>
</evidence>
<dbReference type="Pfam" id="PF22042">
    <property type="entry name" value="EF-G_D2"/>
    <property type="match status" value="1"/>
</dbReference>
<dbReference type="PROSITE" id="PS51722">
    <property type="entry name" value="G_TR_2"/>
    <property type="match status" value="1"/>
</dbReference>
<dbReference type="PANTHER" id="PTHR43381:SF20">
    <property type="entry name" value="TRANSLATION INITIATION FACTOR IF-2, MITOCHONDRIAL"/>
    <property type="match status" value="1"/>
</dbReference>
<keyword evidence="15" id="KW-1185">Reference proteome</keyword>
<dbReference type="InterPro" id="IPR036925">
    <property type="entry name" value="TIF_IF2_dom3_sf"/>
</dbReference>
<feature type="compositionally biased region" description="Polar residues" evidence="12">
    <location>
        <begin position="83"/>
        <end position="96"/>
    </location>
</feature>
<dbReference type="GO" id="GO:0003743">
    <property type="term" value="F:translation initiation factor activity"/>
    <property type="evidence" value="ECO:0007669"/>
    <property type="project" value="UniProtKB-KW"/>
</dbReference>
<feature type="compositionally biased region" description="Low complexity" evidence="12">
    <location>
        <begin position="51"/>
        <end position="63"/>
    </location>
</feature>
<evidence type="ECO:0000259" key="13">
    <source>
        <dbReference type="PROSITE" id="PS51722"/>
    </source>
</evidence>
<feature type="compositionally biased region" description="Basic and acidic residues" evidence="12">
    <location>
        <begin position="1135"/>
        <end position="1165"/>
    </location>
</feature>
<feature type="domain" description="Tr-type G" evidence="13">
    <location>
        <begin position="863"/>
        <end position="1033"/>
    </location>
</feature>
<feature type="compositionally biased region" description="Basic residues" evidence="12">
    <location>
        <begin position="711"/>
        <end position="721"/>
    </location>
</feature>
<dbReference type="Proteomes" id="UP001610728">
    <property type="component" value="Unassembled WGS sequence"/>
</dbReference>
<comment type="similarity">
    <text evidence="2">Belongs to the TRAFAC class translation factor GTPase superfamily. Classic translation factor GTPase family. IF-2 subfamily.</text>
</comment>
<feature type="region of interest" description="Disordered" evidence="12">
    <location>
        <begin position="454"/>
        <end position="531"/>
    </location>
</feature>
<keyword evidence="6" id="KW-0809">Transit peptide</keyword>
<dbReference type="InterPro" id="IPR023115">
    <property type="entry name" value="TIF_IF2_dom3"/>
</dbReference>
<dbReference type="SUPFAM" id="SSF52540">
    <property type="entry name" value="P-loop containing nucleoside triphosphate hydrolases"/>
    <property type="match status" value="1"/>
</dbReference>
<comment type="function">
    <text evidence="9">One of the essential components for the initiation of protein synthesis. Protects formylmethionyl-tRNA from spontaneous hydrolysis and promotes its binding to the 30S ribosomal subunits. Also involved in the hydrolysis of GTP during the formation of the 70S ribosomal complex.</text>
</comment>
<dbReference type="CDD" id="cd01887">
    <property type="entry name" value="IF2_eIF5B"/>
    <property type="match status" value="1"/>
</dbReference>
<dbReference type="InterPro" id="IPR027417">
    <property type="entry name" value="P-loop_NTPase"/>
</dbReference>
<evidence type="ECO:0000256" key="12">
    <source>
        <dbReference type="SAM" id="MobiDB-lite"/>
    </source>
</evidence>
<evidence type="ECO:0000256" key="10">
    <source>
        <dbReference type="ARBA" id="ARBA00044200"/>
    </source>
</evidence>
<gene>
    <name evidence="14" type="ORF">HOO65_020401</name>
</gene>
<evidence type="ECO:0000313" key="14">
    <source>
        <dbReference type="EMBL" id="KAL2889859.1"/>
    </source>
</evidence>
<dbReference type="InterPro" id="IPR044145">
    <property type="entry name" value="IF2_II"/>
</dbReference>
<dbReference type="GeneID" id="98116034"/>
<evidence type="ECO:0000256" key="6">
    <source>
        <dbReference type="ARBA" id="ARBA00022946"/>
    </source>
</evidence>
<feature type="compositionally biased region" description="Basic and acidic residues" evidence="12">
    <location>
        <begin position="590"/>
        <end position="617"/>
    </location>
</feature>
<dbReference type="InterPro" id="IPR015760">
    <property type="entry name" value="TIF_IF2"/>
</dbReference>
<dbReference type="InterPro" id="IPR005225">
    <property type="entry name" value="Small_GTP-bd"/>
</dbReference>
<evidence type="ECO:0000256" key="7">
    <source>
        <dbReference type="ARBA" id="ARBA00023128"/>
    </source>
</evidence>
<dbReference type="CDD" id="cd03702">
    <property type="entry name" value="IF2_mtIF2_II"/>
    <property type="match status" value="1"/>
</dbReference>
<keyword evidence="4" id="KW-0547">Nucleotide-binding</keyword>
<dbReference type="InterPro" id="IPR009000">
    <property type="entry name" value="Transl_B-barrel_sf"/>
</dbReference>
<feature type="region of interest" description="Disordered" evidence="12">
    <location>
        <begin position="47"/>
        <end position="96"/>
    </location>
</feature>
<evidence type="ECO:0000256" key="11">
    <source>
        <dbReference type="SAM" id="Coils"/>
    </source>
</evidence>
<dbReference type="Gene3D" id="2.40.30.10">
    <property type="entry name" value="Translation factors"/>
    <property type="match status" value="2"/>
</dbReference>
<protein>
    <recommendedName>
        <fullName evidence="10">Translation initiation factor IF-2, mitochondrial</fullName>
    </recommendedName>
</protein>
<keyword evidence="3 14" id="KW-0396">Initiation factor</keyword>